<dbReference type="InterPro" id="IPR043504">
    <property type="entry name" value="Peptidase_S1_PA_chymotrypsin"/>
</dbReference>
<dbReference type="GO" id="GO:0004252">
    <property type="term" value="F:serine-type endopeptidase activity"/>
    <property type="evidence" value="ECO:0007669"/>
    <property type="project" value="InterPro"/>
</dbReference>
<gene>
    <name evidence="7" type="ORF">HPB52_001928</name>
</gene>
<dbReference type="InterPro" id="IPR050127">
    <property type="entry name" value="Serine_Proteases_S1"/>
</dbReference>
<keyword evidence="3 5" id="KW-0720">Serine protease</keyword>
<evidence type="ECO:0000259" key="6">
    <source>
        <dbReference type="PROSITE" id="PS50240"/>
    </source>
</evidence>
<evidence type="ECO:0000256" key="5">
    <source>
        <dbReference type="RuleBase" id="RU363034"/>
    </source>
</evidence>
<comment type="caution">
    <text evidence="7">The sequence shown here is derived from an EMBL/GenBank/DDBJ whole genome shotgun (WGS) entry which is preliminary data.</text>
</comment>
<dbReference type="GO" id="GO:0005615">
    <property type="term" value="C:extracellular space"/>
    <property type="evidence" value="ECO:0007669"/>
    <property type="project" value="TreeGrafter"/>
</dbReference>
<feature type="domain" description="Peptidase S1" evidence="6">
    <location>
        <begin position="159"/>
        <end position="400"/>
    </location>
</feature>
<reference evidence="7" key="1">
    <citation type="journal article" date="2020" name="Cell">
        <title>Large-Scale Comparative Analyses of Tick Genomes Elucidate Their Genetic Diversity and Vector Capacities.</title>
        <authorList>
            <consortium name="Tick Genome and Microbiome Consortium (TIGMIC)"/>
            <person name="Jia N."/>
            <person name="Wang J."/>
            <person name="Shi W."/>
            <person name="Du L."/>
            <person name="Sun Y."/>
            <person name="Zhan W."/>
            <person name="Jiang J.F."/>
            <person name="Wang Q."/>
            <person name="Zhang B."/>
            <person name="Ji P."/>
            <person name="Bell-Sakyi L."/>
            <person name="Cui X.M."/>
            <person name="Yuan T.T."/>
            <person name="Jiang B.G."/>
            <person name="Yang W.F."/>
            <person name="Lam T.T."/>
            <person name="Chang Q.C."/>
            <person name="Ding S.J."/>
            <person name="Wang X.J."/>
            <person name="Zhu J.G."/>
            <person name="Ruan X.D."/>
            <person name="Zhao L."/>
            <person name="Wei J.T."/>
            <person name="Ye R.Z."/>
            <person name="Que T.C."/>
            <person name="Du C.H."/>
            <person name="Zhou Y.H."/>
            <person name="Cheng J.X."/>
            <person name="Dai P.F."/>
            <person name="Guo W.B."/>
            <person name="Han X.H."/>
            <person name="Huang E.J."/>
            <person name="Li L.F."/>
            <person name="Wei W."/>
            <person name="Gao Y.C."/>
            <person name="Liu J.Z."/>
            <person name="Shao H.Z."/>
            <person name="Wang X."/>
            <person name="Wang C.C."/>
            <person name="Yang T.C."/>
            <person name="Huo Q.B."/>
            <person name="Li W."/>
            <person name="Chen H.Y."/>
            <person name="Chen S.E."/>
            <person name="Zhou L.G."/>
            <person name="Ni X.B."/>
            <person name="Tian J.H."/>
            <person name="Sheng Y."/>
            <person name="Liu T."/>
            <person name="Pan Y.S."/>
            <person name="Xia L.Y."/>
            <person name="Li J."/>
            <person name="Zhao F."/>
            <person name="Cao W.C."/>
        </authorList>
    </citation>
    <scope>NUCLEOTIDE SEQUENCE</scope>
    <source>
        <strain evidence="7">Rsan-2018</strain>
    </source>
</reference>
<dbReference type="PANTHER" id="PTHR24264:SF83">
    <property type="entry name" value="COMPLEMENT FACTOR I"/>
    <property type="match status" value="1"/>
</dbReference>
<keyword evidence="1 5" id="KW-0645">Protease</keyword>
<dbReference type="InterPro" id="IPR033116">
    <property type="entry name" value="TRYPSIN_SER"/>
</dbReference>
<dbReference type="EMBL" id="JABSTV010001251">
    <property type="protein sequence ID" value="KAH7950802.1"/>
    <property type="molecule type" value="Genomic_DNA"/>
</dbReference>
<dbReference type="SUPFAM" id="SSF50494">
    <property type="entry name" value="Trypsin-like serine proteases"/>
    <property type="match status" value="1"/>
</dbReference>
<dbReference type="Pfam" id="PF00089">
    <property type="entry name" value="Trypsin"/>
    <property type="match status" value="1"/>
</dbReference>
<evidence type="ECO:0000256" key="1">
    <source>
        <dbReference type="ARBA" id="ARBA00022670"/>
    </source>
</evidence>
<dbReference type="PROSITE" id="PS00134">
    <property type="entry name" value="TRYPSIN_HIS"/>
    <property type="match status" value="1"/>
</dbReference>
<accession>A0A9D4PPV7</accession>
<dbReference type="GO" id="GO:0006508">
    <property type="term" value="P:proteolysis"/>
    <property type="evidence" value="ECO:0007669"/>
    <property type="project" value="UniProtKB-KW"/>
</dbReference>
<dbReference type="InterPro" id="IPR009003">
    <property type="entry name" value="Peptidase_S1_PA"/>
</dbReference>
<dbReference type="OrthoDB" id="10002959at2759"/>
<dbReference type="FunFam" id="2.40.10.10:FF:000006">
    <property type="entry name" value="Serine proteinase stubble"/>
    <property type="match status" value="1"/>
</dbReference>
<dbReference type="AlphaFoldDB" id="A0A9D4PPV7"/>
<keyword evidence="8" id="KW-1185">Reference proteome</keyword>
<keyword evidence="4" id="KW-1015">Disulfide bond</keyword>
<dbReference type="SMART" id="SM00020">
    <property type="entry name" value="Tryp_SPc"/>
    <property type="match status" value="1"/>
</dbReference>
<evidence type="ECO:0000256" key="2">
    <source>
        <dbReference type="ARBA" id="ARBA00022801"/>
    </source>
</evidence>
<organism evidence="7 8">
    <name type="scientific">Rhipicephalus sanguineus</name>
    <name type="common">Brown dog tick</name>
    <name type="synonym">Ixodes sanguineus</name>
    <dbReference type="NCBI Taxonomy" id="34632"/>
    <lineage>
        <taxon>Eukaryota</taxon>
        <taxon>Metazoa</taxon>
        <taxon>Ecdysozoa</taxon>
        <taxon>Arthropoda</taxon>
        <taxon>Chelicerata</taxon>
        <taxon>Arachnida</taxon>
        <taxon>Acari</taxon>
        <taxon>Parasitiformes</taxon>
        <taxon>Ixodida</taxon>
        <taxon>Ixodoidea</taxon>
        <taxon>Ixodidae</taxon>
        <taxon>Rhipicephalinae</taxon>
        <taxon>Rhipicephalus</taxon>
        <taxon>Rhipicephalus</taxon>
    </lineage>
</organism>
<sequence length="401" mass="44229">MCPGRRTAATSSLTAAVAATAALAALWLATVQAGSHEGLLRQGNSAWHLTGGPFDNPWISPHPMTAAQPRGKAVDVQTLTNIINVARYILSFPQKCFYRGNAYSCGLGISCWIQGKRPVDLCNGGVIWSCCVPRNAEPSKAGMVKDALCGKTYLRNSKVVGGENAKFGQQPWQAAVVKRSFLSQKISCGGALVHERWVLTAAHCVDRTPASNLRVRLGEHSIRDTAERYPHEEYTVRRKVVNEGFDRRNFKNDIALLELSHPVVFREHIIPICLPSKGENFTGGFATVSGWGRLKYGQSYIPNVLQKVSVEVLENEKCRTWFKDKGRKEQIYDTMLCAGYKDGGRDSCQGDSGGPLTFKKNDRVYLIGLVSWGVQCALPSLPGVYTRVSEYVDWVNIYVNN</sequence>
<dbReference type="PRINTS" id="PR00722">
    <property type="entry name" value="CHYMOTRYPSIN"/>
</dbReference>
<name>A0A9D4PPV7_RHISA</name>
<dbReference type="Gene3D" id="2.40.10.10">
    <property type="entry name" value="Trypsin-like serine proteases"/>
    <property type="match status" value="1"/>
</dbReference>
<dbReference type="PANTHER" id="PTHR24264">
    <property type="entry name" value="TRYPSIN-RELATED"/>
    <property type="match status" value="1"/>
</dbReference>
<dbReference type="PROSITE" id="PS50240">
    <property type="entry name" value="TRYPSIN_DOM"/>
    <property type="match status" value="1"/>
</dbReference>
<proteinExistence type="predicted"/>
<dbReference type="VEuPathDB" id="VectorBase:RSAN_053124"/>
<dbReference type="InterPro" id="IPR001254">
    <property type="entry name" value="Trypsin_dom"/>
</dbReference>
<evidence type="ECO:0000313" key="8">
    <source>
        <dbReference type="Proteomes" id="UP000821837"/>
    </source>
</evidence>
<dbReference type="PROSITE" id="PS00135">
    <property type="entry name" value="TRYPSIN_SER"/>
    <property type="match status" value="1"/>
</dbReference>
<reference evidence="7" key="2">
    <citation type="submission" date="2021-09" db="EMBL/GenBank/DDBJ databases">
        <authorList>
            <person name="Jia N."/>
            <person name="Wang J."/>
            <person name="Shi W."/>
            <person name="Du L."/>
            <person name="Sun Y."/>
            <person name="Zhan W."/>
            <person name="Jiang J."/>
            <person name="Wang Q."/>
            <person name="Zhang B."/>
            <person name="Ji P."/>
            <person name="Sakyi L.B."/>
            <person name="Cui X."/>
            <person name="Yuan T."/>
            <person name="Jiang B."/>
            <person name="Yang W."/>
            <person name="Lam T.T.-Y."/>
            <person name="Chang Q."/>
            <person name="Ding S."/>
            <person name="Wang X."/>
            <person name="Zhu J."/>
            <person name="Ruan X."/>
            <person name="Zhao L."/>
            <person name="Wei J."/>
            <person name="Que T."/>
            <person name="Du C."/>
            <person name="Cheng J."/>
            <person name="Dai P."/>
            <person name="Han X."/>
            <person name="Huang E."/>
            <person name="Gao Y."/>
            <person name="Liu J."/>
            <person name="Shao H."/>
            <person name="Ye R."/>
            <person name="Li L."/>
            <person name="Wei W."/>
            <person name="Wang X."/>
            <person name="Wang C."/>
            <person name="Huo Q."/>
            <person name="Li W."/>
            <person name="Guo W."/>
            <person name="Chen H."/>
            <person name="Chen S."/>
            <person name="Zhou L."/>
            <person name="Zhou L."/>
            <person name="Ni X."/>
            <person name="Tian J."/>
            <person name="Zhou Y."/>
            <person name="Sheng Y."/>
            <person name="Liu T."/>
            <person name="Pan Y."/>
            <person name="Xia L."/>
            <person name="Li J."/>
            <person name="Zhao F."/>
            <person name="Cao W."/>
        </authorList>
    </citation>
    <scope>NUCLEOTIDE SEQUENCE</scope>
    <source>
        <strain evidence="7">Rsan-2018</strain>
        <tissue evidence="7">Larvae</tissue>
    </source>
</reference>
<dbReference type="Proteomes" id="UP000821837">
    <property type="component" value="Chromosome 5"/>
</dbReference>
<dbReference type="InterPro" id="IPR001314">
    <property type="entry name" value="Peptidase_S1A"/>
</dbReference>
<protein>
    <recommendedName>
        <fullName evidence="6">Peptidase S1 domain-containing protein</fullName>
    </recommendedName>
</protein>
<dbReference type="InterPro" id="IPR018114">
    <property type="entry name" value="TRYPSIN_HIS"/>
</dbReference>
<keyword evidence="2 5" id="KW-0378">Hydrolase</keyword>
<evidence type="ECO:0000256" key="4">
    <source>
        <dbReference type="ARBA" id="ARBA00023157"/>
    </source>
</evidence>
<evidence type="ECO:0000256" key="3">
    <source>
        <dbReference type="ARBA" id="ARBA00022825"/>
    </source>
</evidence>
<dbReference type="OMA" id="PHEDYEV"/>
<dbReference type="CDD" id="cd00190">
    <property type="entry name" value="Tryp_SPc"/>
    <property type="match status" value="1"/>
</dbReference>
<evidence type="ECO:0000313" key="7">
    <source>
        <dbReference type="EMBL" id="KAH7950802.1"/>
    </source>
</evidence>